<feature type="region of interest" description="Disordered" evidence="1">
    <location>
        <begin position="1"/>
        <end position="56"/>
    </location>
</feature>
<gene>
    <name evidence="2" type="ORF">niasHT_003112</name>
</gene>
<evidence type="ECO:0000313" key="2">
    <source>
        <dbReference type="EMBL" id="KAL3122576.1"/>
    </source>
</evidence>
<dbReference type="EMBL" id="JBICBT010000133">
    <property type="protein sequence ID" value="KAL3122576.1"/>
    <property type="molecule type" value="Genomic_DNA"/>
</dbReference>
<keyword evidence="3" id="KW-1185">Reference proteome</keyword>
<comment type="caution">
    <text evidence="2">The sequence shown here is derived from an EMBL/GenBank/DDBJ whole genome shotgun (WGS) entry which is preliminary data.</text>
</comment>
<evidence type="ECO:0000313" key="3">
    <source>
        <dbReference type="Proteomes" id="UP001620626"/>
    </source>
</evidence>
<evidence type="ECO:0000256" key="1">
    <source>
        <dbReference type="SAM" id="MobiDB-lite"/>
    </source>
</evidence>
<reference evidence="2 3" key="1">
    <citation type="submission" date="2024-10" db="EMBL/GenBank/DDBJ databases">
        <authorList>
            <person name="Kim D."/>
        </authorList>
    </citation>
    <scope>NUCLEOTIDE SEQUENCE [LARGE SCALE GENOMIC DNA]</scope>
    <source>
        <strain evidence="2">BH-2024</strain>
    </source>
</reference>
<sequence>MRERRMMAEEGMNARGTDDDGDRRTQHTNQTRRSPGEGGAKARLIARQKKGGKEREIHRRTMLQEEGKKRSTLCNIWVNRTTNNSSKRWGTDGQRTDGREVSDHVGLDWIGLGVI</sequence>
<name>A0ABD2M569_9BILA</name>
<feature type="compositionally biased region" description="Basic and acidic residues" evidence="1">
    <location>
        <begin position="16"/>
        <end position="25"/>
    </location>
</feature>
<protein>
    <submittedName>
        <fullName evidence="2">Uncharacterized protein</fullName>
    </submittedName>
</protein>
<accession>A0ABD2M569</accession>
<dbReference type="Proteomes" id="UP001620626">
    <property type="component" value="Unassembled WGS sequence"/>
</dbReference>
<dbReference type="AlphaFoldDB" id="A0ABD2M569"/>
<proteinExistence type="predicted"/>
<organism evidence="2 3">
    <name type="scientific">Heterodera trifolii</name>
    <dbReference type="NCBI Taxonomy" id="157864"/>
    <lineage>
        <taxon>Eukaryota</taxon>
        <taxon>Metazoa</taxon>
        <taxon>Ecdysozoa</taxon>
        <taxon>Nematoda</taxon>
        <taxon>Chromadorea</taxon>
        <taxon>Rhabditida</taxon>
        <taxon>Tylenchina</taxon>
        <taxon>Tylenchomorpha</taxon>
        <taxon>Tylenchoidea</taxon>
        <taxon>Heteroderidae</taxon>
        <taxon>Heteroderinae</taxon>
        <taxon>Heterodera</taxon>
    </lineage>
</organism>